<proteinExistence type="predicted"/>
<dbReference type="EMBL" id="CP020660">
    <property type="protein sequence ID" value="ATF09733.1"/>
    <property type="molecule type" value="Genomic_DNA"/>
</dbReference>
<accession>A0A291B9S5</accession>
<name>A0A291B9S5_9GAMM</name>
<evidence type="ECO:0008006" key="3">
    <source>
        <dbReference type="Google" id="ProtNLM"/>
    </source>
</evidence>
<evidence type="ECO:0000313" key="2">
    <source>
        <dbReference type="Proteomes" id="UP000218160"/>
    </source>
</evidence>
<sequence length="67" mass="7485">MNMRKIIAAEFSSLNATNCEVLLDLHKQSCRRIDEISGDGACDTDNVTNTIRIRRTVSLILPVLLPK</sequence>
<keyword evidence="2" id="KW-1185">Reference proteome</keyword>
<protein>
    <recommendedName>
        <fullName evidence="3">Mobile element protein</fullName>
    </recommendedName>
</protein>
<dbReference type="AlphaFoldDB" id="A0A291B9S5"/>
<gene>
    <name evidence="1" type="ORF">BTN50_1245</name>
</gene>
<dbReference type="KEGG" id="elux:BTN50_1245"/>
<dbReference type="Proteomes" id="UP000218160">
    <property type="component" value="Chromosome 1"/>
</dbReference>
<reference evidence="2" key="1">
    <citation type="submission" date="2017-04" db="EMBL/GenBank/DDBJ databases">
        <title>Genome evolution of the luminous symbionts of deep sea anglerfish.</title>
        <authorList>
            <person name="Hendry T.A."/>
        </authorList>
    </citation>
    <scope>NUCLEOTIDE SEQUENCE [LARGE SCALE GENOMIC DNA]</scope>
</reference>
<organism evidence="1 2">
    <name type="scientific">Candidatus Enterovibrio altilux</name>
    <dbReference type="NCBI Taxonomy" id="1927128"/>
    <lineage>
        <taxon>Bacteria</taxon>
        <taxon>Pseudomonadati</taxon>
        <taxon>Pseudomonadota</taxon>
        <taxon>Gammaproteobacteria</taxon>
        <taxon>Vibrionales</taxon>
        <taxon>Vibrionaceae</taxon>
        <taxon>Enterovibrio</taxon>
    </lineage>
</organism>
<evidence type="ECO:0000313" key="1">
    <source>
        <dbReference type="EMBL" id="ATF09733.1"/>
    </source>
</evidence>